<dbReference type="STRING" id="559304.G8YKI5"/>
<sequence length="1456" mass="167545">MIFCNFSSHLKKKKASIRAFAQFCCLSERTMTDTISLLLAEVSPSKQHEICCKLVESLDTNEDSLKSLCTILDYLPKTSLDEVYPTILRYCKGALAEKVEERKDEIYNCISQLVRSLPQLSDDLMLDYVKKLKSHLLSADGFIADIKKLVKKTFKESSETDMVVLDSLHLENILDFFEYLFRTSNSALTKDIELDTIAVFYLGSTDEFISRKASEILRWRINHVRQVSKNQPYLWEVIFLLLQSHLQSHKDEALRLWLRYISTTTSDLDEDSYYQSNLKNRKEYWEVIQNELTNLSHEKRKLGLALLKHSIKSINESFDNSIMRWDISKRDSFLKEWERFVTLFEILGVDTSLHQAEAAVKDIVELISPRSLIHPSWGYCLLSTGFRASMESVRKFSLSVLYAIPSTYLRYMKDALGFFETYFLPYGMQASHFAVRNYQNSSKTYCAYGDTLKNFIHRLLSELNEEDTKKFVSSILKVLNVSREGFDPARFYVLLGVASSLNGKQYLDLENHEELIVGLYESRTESPLINEAIETLLLKITFSFRVQEIGEIINLLSKFVKFNGYDTLIHNIEDISNFIFKNDLKADDIECYLNKVDFLTKEEAAVTFMLIYSYDPFKDLLVQLLDKSSDIVLCHLLKLEVRDIDILSYPNIQDRIQNTLSKITLGSNGLEYFSSVSALPFHKLKNQLPSSKDVSKVWEDINAGVQSSDEQELRVSTEKLILLNKVLDSSEKLEASMFDLKSLIRFDSLMFVNSKDLCKKSKNLYKVKDHMKSEYYKLLNHLIQKNQIVSDSFQDIFDLLCLDSNYYIANVELIKLINEMIARDDKGHNTDKYISMLSTFWENLRLYRLQLNHKDLHVLFIQTLFQPKLLTSDKELHHNIFFEIGESLIISSHGRRCLLPTLTKCLSNFQIANQNEFESYSWTIDLLFAAFTHQQLRNNVFKLENIIGRIFDEEITKSDGSDIYRKYYDVEEISSRVNLITIFNSIKSPEFATKIINMMLDKNSKLYVFRVIKSTDGLEEWTRIQLLTIALSVLDKLDSKVFISQFIEVFINAVESEPSPLVRVYLEWIITLKMLDSGDDRQRILDTIISKCLSPSVKPANLTSFERILYLYVQQLESKEKINVLSKLLTIVVPGATSNKAVVRHFSASLIFSIYPEIKHDRTQFDPYLFEVVENVYSSAENTDNFGKYRSGDAMLWNVKADQTLVGISGDVLMRVSEKDVDLLTEDEFAKYVDAKQKSHLNKAVGKSLKSSWIKERKIIYQRSVITDFDLNSNSEQSPLQTKSGALNTLSENDTQEQHSVHRSDLIVVSSLVDKPPNLGGICRLCDVLGAGLLTLNDIRVKDHPQFKNVAVTADSWMPMKEVKEEGIRDFLKSKKSEGYTLIGLEQTDKSVELNSDLKFPQKSLILLGKEREGIPGDLLVELDMCIEIKQVGVVRSMNIQTATAIIVHAYSSQHC</sequence>
<evidence type="ECO:0000256" key="1">
    <source>
        <dbReference type="ARBA" id="ARBA00022603"/>
    </source>
</evidence>
<dbReference type="InterPro" id="IPR045330">
    <property type="entry name" value="TRM3/TARBP1"/>
</dbReference>
<dbReference type="CDD" id="cd18091">
    <property type="entry name" value="SpoU-like_TRM3-like"/>
    <property type="match status" value="1"/>
</dbReference>
<dbReference type="GO" id="GO:0003723">
    <property type="term" value="F:RNA binding"/>
    <property type="evidence" value="ECO:0007669"/>
    <property type="project" value="InterPro"/>
</dbReference>
<dbReference type="InParanoid" id="G8YKI5"/>
<proteinExistence type="predicted"/>
<dbReference type="InterPro" id="IPR001537">
    <property type="entry name" value="SpoU_MeTrfase"/>
</dbReference>
<dbReference type="InterPro" id="IPR016024">
    <property type="entry name" value="ARM-type_fold"/>
</dbReference>
<reference evidence="6" key="2">
    <citation type="journal article" date="2012" name="G3 (Bethesda)">
        <title>Pichia sorbitophila, an interspecies yeast hybrid reveals early steps of genome resolution following polyploidization.</title>
        <authorList>
            <person name="Leh Louis V."/>
            <person name="Despons L."/>
            <person name="Friedrich A."/>
            <person name="Martin T."/>
            <person name="Durrens P."/>
            <person name="Casaregola S."/>
            <person name="Neuveglise C."/>
            <person name="Fairhead C."/>
            <person name="Marck C."/>
            <person name="Cruz J.A."/>
            <person name="Straub M.L."/>
            <person name="Kugler V."/>
            <person name="Sacerdot C."/>
            <person name="Uzunov Z."/>
            <person name="Thierry A."/>
            <person name="Weiss S."/>
            <person name="Bleykasten C."/>
            <person name="De Montigny J."/>
            <person name="Jacques N."/>
            <person name="Jung P."/>
            <person name="Lemaire M."/>
            <person name="Mallet S."/>
            <person name="Morel G."/>
            <person name="Richard G.F."/>
            <person name="Sarkar A."/>
            <person name="Savel G."/>
            <person name="Schacherer J."/>
            <person name="Seret M.L."/>
            <person name="Talla E."/>
            <person name="Samson G."/>
            <person name="Jubin C."/>
            <person name="Poulain J."/>
            <person name="Vacherie B."/>
            <person name="Barbe V."/>
            <person name="Pelletier E."/>
            <person name="Sherman D.J."/>
            <person name="Westhof E."/>
            <person name="Weissenbach J."/>
            <person name="Baret P.V."/>
            <person name="Wincker P."/>
            <person name="Gaillardin C."/>
            <person name="Dujon B."/>
            <person name="Souciet J.L."/>
        </authorList>
    </citation>
    <scope>NUCLEOTIDE SEQUENCE [LARGE SCALE GENOMIC DNA]</scope>
    <source>
        <strain evidence="6">ATCC MYA-4447 / BCRC 22081 / CBS 7064 / NBRC 10061 / NRRL Y-12695</strain>
    </source>
</reference>
<dbReference type="InterPro" id="IPR029026">
    <property type="entry name" value="tRNA_m1G_MTases_N"/>
</dbReference>
<dbReference type="eggNOG" id="KOG0839">
    <property type="taxonomic scope" value="Eukaryota"/>
</dbReference>
<dbReference type="GO" id="GO:0030488">
    <property type="term" value="P:tRNA methylation"/>
    <property type="evidence" value="ECO:0007669"/>
    <property type="project" value="InterPro"/>
</dbReference>
<dbReference type="EMBL" id="FO082052">
    <property type="protein sequence ID" value="CCE80830.1"/>
    <property type="molecule type" value="Genomic_DNA"/>
</dbReference>
<evidence type="ECO:0000259" key="3">
    <source>
        <dbReference type="Pfam" id="PF00588"/>
    </source>
</evidence>
<gene>
    <name evidence="4" type="primary">Piso0_003162</name>
    <name evidence="4" type="ORF">GNLVRS01_PISO0G06254g</name>
    <name evidence="5" type="ORF">GNLVRS01_PISO0H06255g</name>
</gene>
<evidence type="ECO:0000313" key="5">
    <source>
        <dbReference type="EMBL" id="CCE80830.1"/>
    </source>
</evidence>
<accession>G8YKI5</accession>
<dbReference type="HOGENOM" id="CLU_005519_0_0_1"/>
<organism evidence="4 6">
    <name type="scientific">Pichia sorbitophila (strain ATCC MYA-4447 / BCRC 22081 / CBS 7064 / NBRC 10061 / NRRL Y-12695)</name>
    <name type="common">Hybrid yeast</name>
    <dbReference type="NCBI Taxonomy" id="559304"/>
    <lineage>
        <taxon>Eukaryota</taxon>
        <taxon>Fungi</taxon>
        <taxon>Dikarya</taxon>
        <taxon>Ascomycota</taxon>
        <taxon>Saccharomycotina</taxon>
        <taxon>Pichiomycetes</taxon>
        <taxon>Debaryomycetaceae</taxon>
        <taxon>Millerozyma</taxon>
    </lineage>
</organism>
<dbReference type="Proteomes" id="UP000005222">
    <property type="component" value="Chromosome H"/>
</dbReference>
<protein>
    <submittedName>
        <fullName evidence="4">Piso0_003162 protein</fullName>
    </submittedName>
</protein>
<keyword evidence="2" id="KW-0808">Transferase</keyword>
<dbReference type="SUPFAM" id="SSF75217">
    <property type="entry name" value="alpha/beta knot"/>
    <property type="match status" value="1"/>
</dbReference>
<evidence type="ECO:0000313" key="6">
    <source>
        <dbReference type="Proteomes" id="UP000005222"/>
    </source>
</evidence>
<dbReference type="Gene3D" id="3.40.1280.10">
    <property type="match status" value="1"/>
</dbReference>
<dbReference type="Proteomes" id="UP000005222">
    <property type="component" value="Chromosome G"/>
</dbReference>
<keyword evidence="6" id="KW-1185">Reference proteome</keyword>
<evidence type="ECO:0000313" key="4">
    <source>
        <dbReference type="EMBL" id="CCE80065.1"/>
    </source>
</evidence>
<dbReference type="GO" id="GO:0016423">
    <property type="term" value="F:tRNA (guanine) methyltransferase activity"/>
    <property type="evidence" value="ECO:0007669"/>
    <property type="project" value="InterPro"/>
</dbReference>
<dbReference type="PANTHER" id="PTHR12029:SF11">
    <property type="entry name" value="METHYLTRANSFERASE TARBP1-RELATED"/>
    <property type="match status" value="1"/>
</dbReference>
<dbReference type="Pfam" id="PF00588">
    <property type="entry name" value="SpoU_methylase"/>
    <property type="match status" value="1"/>
</dbReference>
<dbReference type="PANTHER" id="PTHR12029">
    <property type="entry name" value="RNA METHYLTRANSFERASE"/>
    <property type="match status" value="1"/>
</dbReference>
<name>G8YKI5_PICSO</name>
<dbReference type="SUPFAM" id="SSF48371">
    <property type="entry name" value="ARM repeat"/>
    <property type="match status" value="1"/>
</dbReference>
<dbReference type="InterPro" id="IPR029028">
    <property type="entry name" value="Alpha/beta_knot_MTases"/>
</dbReference>
<keyword evidence="1" id="KW-0489">Methyltransferase</keyword>
<feature type="domain" description="tRNA/rRNA methyltransferase SpoU type" evidence="3">
    <location>
        <begin position="1306"/>
        <end position="1448"/>
    </location>
</feature>
<dbReference type="FunCoup" id="G8YKI5">
    <property type="interactions" value="287"/>
</dbReference>
<dbReference type="FunFam" id="3.40.1280.10:FF:000022">
    <property type="entry name" value="Trm3p"/>
    <property type="match status" value="1"/>
</dbReference>
<reference evidence="4" key="1">
    <citation type="submission" date="2011-10" db="EMBL/GenBank/DDBJ databases">
        <authorList>
            <person name="Genoscope - CEA"/>
        </authorList>
    </citation>
    <scope>NUCLEOTIDE SEQUENCE</scope>
</reference>
<evidence type="ECO:0000256" key="2">
    <source>
        <dbReference type="ARBA" id="ARBA00022679"/>
    </source>
</evidence>
<dbReference type="EMBL" id="FO082053">
    <property type="protein sequence ID" value="CCE80065.1"/>
    <property type="molecule type" value="Genomic_DNA"/>
</dbReference>
<dbReference type="InterPro" id="IPR044748">
    <property type="entry name" value="Trm3/TARBP1_C"/>
</dbReference>
<dbReference type="OrthoDB" id="241340at2759"/>